<sequence>MHNPIDNRIVHPLRELAADPQALADRLASLPHIPGVQTAGVLDGAIRTGVAGLTDLESEQPVLPRTRFRPGSITKLLTAGLVVHCADKGELSLEDPVSRYLPGPWPDDLRLRHLIGHTSGLDAGDLFLDTGDSDDRLARYADHLTTVGSLFPPGTAFSYCNGGFVLAGRILELVLGQPFEHALRTRVLDPAGMANTSFLRDSEAAQDPDAARGHDVRDSRALPLPLPVGDPMCTPSLAPAGSTLVTTAADLARFTRAHLDEPGTEIMRALQVPAPGGVPTMRGPGLGWMLWSNARYSSVRIGGAYPGQSGIITADPENGAAIVVLTNSRQGIDAATSLLDPPTPSHHHAHESAASNLDGYTGRYASHVTPLDVQRVGDGLLVRAAGLPDLTLAPQDRLTFTSPAGPVAFFDFDDDGRPGYLRWRMRVWRRIP</sequence>
<protein>
    <submittedName>
        <fullName evidence="2">Beta-lactamase family protein</fullName>
    </submittedName>
</protein>
<name>A0A6G4TRW8_9ACTN</name>
<proteinExistence type="predicted"/>
<dbReference type="Gene3D" id="3.40.710.10">
    <property type="entry name" value="DD-peptidase/beta-lactamase superfamily"/>
    <property type="match status" value="1"/>
</dbReference>
<evidence type="ECO:0000313" key="2">
    <source>
        <dbReference type="EMBL" id="NGN62735.1"/>
    </source>
</evidence>
<dbReference type="InterPro" id="IPR050491">
    <property type="entry name" value="AmpC-like"/>
</dbReference>
<dbReference type="Pfam" id="PF00144">
    <property type="entry name" value="Beta-lactamase"/>
    <property type="match status" value="1"/>
</dbReference>
<keyword evidence="3" id="KW-1185">Reference proteome</keyword>
<dbReference type="EMBL" id="JAAKZV010000004">
    <property type="protein sequence ID" value="NGN62735.1"/>
    <property type="molecule type" value="Genomic_DNA"/>
</dbReference>
<dbReference type="RefSeq" id="WP_165230656.1">
    <property type="nucleotide sequence ID" value="NZ_JAAKZV010000004.1"/>
</dbReference>
<dbReference type="InterPro" id="IPR001466">
    <property type="entry name" value="Beta-lactam-related"/>
</dbReference>
<dbReference type="Proteomes" id="UP000481583">
    <property type="component" value="Unassembled WGS sequence"/>
</dbReference>
<dbReference type="PANTHER" id="PTHR46825">
    <property type="entry name" value="D-ALANYL-D-ALANINE-CARBOXYPEPTIDASE/ENDOPEPTIDASE AMPH"/>
    <property type="match status" value="1"/>
</dbReference>
<comment type="caution">
    <text evidence="2">The sequence shown here is derived from an EMBL/GenBank/DDBJ whole genome shotgun (WGS) entry which is preliminary data.</text>
</comment>
<dbReference type="InterPro" id="IPR012338">
    <property type="entry name" value="Beta-lactam/transpept-like"/>
</dbReference>
<reference evidence="2 3" key="1">
    <citation type="submission" date="2020-02" db="EMBL/GenBank/DDBJ databases">
        <title>Whole-genome analyses of novel actinobacteria.</title>
        <authorList>
            <person name="Sahin N."/>
        </authorList>
    </citation>
    <scope>NUCLEOTIDE SEQUENCE [LARGE SCALE GENOMIC DNA]</scope>
    <source>
        <strain evidence="2 3">A7024</strain>
    </source>
</reference>
<dbReference type="AlphaFoldDB" id="A0A6G4TRW8"/>
<organism evidence="2 3">
    <name type="scientific">Streptomyces coryli</name>
    <dbReference type="NCBI Taxonomy" id="1128680"/>
    <lineage>
        <taxon>Bacteria</taxon>
        <taxon>Bacillati</taxon>
        <taxon>Actinomycetota</taxon>
        <taxon>Actinomycetes</taxon>
        <taxon>Kitasatosporales</taxon>
        <taxon>Streptomycetaceae</taxon>
        <taxon>Streptomyces</taxon>
    </lineage>
</organism>
<dbReference type="SUPFAM" id="SSF56601">
    <property type="entry name" value="beta-lactamase/transpeptidase-like"/>
    <property type="match status" value="1"/>
</dbReference>
<evidence type="ECO:0000313" key="3">
    <source>
        <dbReference type="Proteomes" id="UP000481583"/>
    </source>
</evidence>
<dbReference type="PANTHER" id="PTHR46825:SF9">
    <property type="entry name" value="BETA-LACTAMASE-RELATED DOMAIN-CONTAINING PROTEIN"/>
    <property type="match status" value="1"/>
</dbReference>
<evidence type="ECO:0000259" key="1">
    <source>
        <dbReference type="Pfam" id="PF00144"/>
    </source>
</evidence>
<accession>A0A6G4TRW8</accession>
<gene>
    <name evidence="2" type="ORF">G5C51_02310</name>
</gene>
<feature type="domain" description="Beta-lactamase-related" evidence="1">
    <location>
        <begin position="28"/>
        <end position="333"/>
    </location>
</feature>